<dbReference type="EMBL" id="SKBM01000035">
    <property type="protein sequence ID" value="TCZ53947.1"/>
    <property type="molecule type" value="Genomic_DNA"/>
</dbReference>
<keyword evidence="3" id="KW-1185">Reference proteome</keyword>
<dbReference type="Gene3D" id="3.90.920.10">
    <property type="entry name" value="DNA primase, PRIM domain"/>
    <property type="match status" value="1"/>
</dbReference>
<reference evidence="2 3" key="1">
    <citation type="submission" date="2019-03" db="EMBL/GenBank/DDBJ databases">
        <title>Paracraurococcus aquatilis NE82 genome sequence.</title>
        <authorList>
            <person name="Zhao Y."/>
            <person name="Du Z."/>
        </authorList>
    </citation>
    <scope>NUCLEOTIDE SEQUENCE [LARGE SCALE GENOMIC DNA]</scope>
    <source>
        <strain evidence="2 3">NE82</strain>
    </source>
</reference>
<dbReference type="OrthoDB" id="8215052at2"/>
<evidence type="ECO:0000313" key="3">
    <source>
        <dbReference type="Proteomes" id="UP000295023"/>
    </source>
</evidence>
<proteinExistence type="predicted"/>
<organism evidence="2 3">
    <name type="scientific">Roseicella aquatilis</name>
    <dbReference type="NCBI Taxonomy" id="2527868"/>
    <lineage>
        <taxon>Bacteria</taxon>
        <taxon>Pseudomonadati</taxon>
        <taxon>Pseudomonadota</taxon>
        <taxon>Alphaproteobacteria</taxon>
        <taxon>Acetobacterales</taxon>
        <taxon>Roseomonadaceae</taxon>
        <taxon>Roseicella</taxon>
    </lineage>
</organism>
<comment type="caution">
    <text evidence="2">The sequence shown here is derived from an EMBL/GenBank/DDBJ whole genome shotgun (WGS) entry which is preliminary data.</text>
</comment>
<evidence type="ECO:0000259" key="1">
    <source>
        <dbReference type="Pfam" id="PF19263"/>
    </source>
</evidence>
<dbReference type="AlphaFoldDB" id="A0A4R4D6S0"/>
<dbReference type="Proteomes" id="UP000295023">
    <property type="component" value="Unassembled WGS sequence"/>
</dbReference>
<evidence type="ECO:0000313" key="2">
    <source>
        <dbReference type="EMBL" id="TCZ53947.1"/>
    </source>
</evidence>
<feature type="domain" description="NrS-1 polymerase-like helicase" evidence="1">
    <location>
        <begin position="556"/>
        <end position="665"/>
    </location>
</feature>
<gene>
    <name evidence="2" type="ORF">EXY23_23945</name>
</gene>
<dbReference type="InterPro" id="IPR045455">
    <property type="entry name" value="NrS-1_pol-like_helicase"/>
</dbReference>
<sequence>MNAYTKPVVSASEGVPGAMVSQPGIDTQEFFDTILPAQGLRCIAVPHSEGGFKHQWCQDNAEAATVAGLLDRKGGNVFYALAGFTDTALDKERNERGKLVHGGRKQANVGWLKAFWADLDCGEGKPYPSARDALVSLKNFLDLTGLAKPWIVSSGRGLHVYWPLEAEVERADWKPVAEALKQAFSIGGLHADPSRTSDEASVLRPVGCHHRKAEAIPVRLLKSGEVWSYEMFRDQVQAFMDANPGAVVPTTKKAGGLNAELWGGVEYPPTYADKVANRCAVMGLVRDTQGNTDQPTWYRALGIIAFCEDADQVAQDWSRGHPDYDPDEVAEKLEQVRQFKPTTCAKLAECQPGLCGACPHNGKLVSPIKLGMAVPELNTNLVAAQTAAGVQHRRLADMPANMSEQEAIQWMWHIFYAHSFGGSPGYGRIDPDGTIHRLTSREIADGYNNRHVRVPGANKEPKFKQLGTYYTHSPHRREVDLVCYDPEGDRADPSLRTLNTWRGFSRQERRGGWSKMRRHLFVVICRRNCEYFRFLICWLAFAVQRPGTAPGSVVILQSEREGTGKSIVSGWMCSMFGDHGLRLETPEQIVGSFNGQLENVSFLAVDEVTFAGDNDAARKLKAIITEPTIMIHRKYQTPYAAPNMLHIMITTNEARAVQAGNGARRFFVLDVDDCRAGDHAYFDALQHEAYHGGIDAMFGFLRRLDLNKLKFKPWVVPRTQALIEQQERSASVEVEWALALADSPQHHLFAQFGKAAATDELYADYATFAKSRGRYFMAPGVFGRWLGRLGLQSVQVGTSRRKGWLLPDADTFAAMVRRGAGILPSTPGG</sequence>
<dbReference type="RefSeq" id="WP_132295914.1">
    <property type="nucleotide sequence ID" value="NZ_SKBM01000035.1"/>
</dbReference>
<accession>A0A4R4D6S0</accession>
<protein>
    <recommendedName>
        <fullName evidence="1">NrS-1 polymerase-like helicase domain-containing protein</fullName>
    </recommendedName>
</protein>
<dbReference type="Pfam" id="PF19263">
    <property type="entry name" value="DUF5906"/>
    <property type="match status" value="1"/>
</dbReference>
<name>A0A4R4D6S0_9PROT</name>